<organism evidence="3 4">
    <name type="scientific">Paenibacillus wenxiniae</name>
    <dbReference type="NCBI Taxonomy" id="1636843"/>
    <lineage>
        <taxon>Bacteria</taxon>
        <taxon>Bacillati</taxon>
        <taxon>Bacillota</taxon>
        <taxon>Bacilli</taxon>
        <taxon>Bacillales</taxon>
        <taxon>Paenibacillaceae</taxon>
        <taxon>Paenibacillus</taxon>
    </lineage>
</organism>
<evidence type="ECO:0000256" key="1">
    <source>
        <dbReference type="SAM" id="Coils"/>
    </source>
</evidence>
<comment type="caution">
    <text evidence="3">The sequence shown here is derived from an EMBL/GenBank/DDBJ whole genome shotgun (WGS) entry which is preliminary data.</text>
</comment>
<feature type="coiled-coil region" evidence="1">
    <location>
        <begin position="93"/>
        <end position="120"/>
    </location>
</feature>
<dbReference type="RefSeq" id="WP_347327413.1">
    <property type="nucleotide sequence ID" value="NZ_JBCGUH010000030.1"/>
</dbReference>
<evidence type="ECO:0000256" key="2">
    <source>
        <dbReference type="SAM" id="MobiDB-lite"/>
    </source>
</evidence>
<dbReference type="EMBL" id="JBHUEH010000003">
    <property type="protein sequence ID" value="MFD1884004.1"/>
    <property type="molecule type" value="Genomic_DNA"/>
</dbReference>
<evidence type="ECO:0000313" key="3">
    <source>
        <dbReference type="EMBL" id="MFD1884004.1"/>
    </source>
</evidence>
<name>A0ABW4RCN3_9BACL</name>
<feature type="region of interest" description="Disordered" evidence="2">
    <location>
        <begin position="151"/>
        <end position="171"/>
    </location>
</feature>
<reference evidence="4" key="1">
    <citation type="journal article" date="2019" name="Int. J. Syst. Evol. Microbiol.">
        <title>The Global Catalogue of Microorganisms (GCM) 10K type strain sequencing project: providing services to taxonomists for standard genome sequencing and annotation.</title>
        <authorList>
            <consortium name="The Broad Institute Genomics Platform"/>
            <consortium name="The Broad Institute Genome Sequencing Center for Infectious Disease"/>
            <person name="Wu L."/>
            <person name="Ma J."/>
        </authorList>
    </citation>
    <scope>NUCLEOTIDE SEQUENCE [LARGE SCALE GENOMIC DNA]</scope>
    <source>
        <strain evidence="4">CCUG 54950</strain>
    </source>
</reference>
<keyword evidence="4" id="KW-1185">Reference proteome</keyword>
<evidence type="ECO:0000313" key="4">
    <source>
        <dbReference type="Proteomes" id="UP001597233"/>
    </source>
</evidence>
<keyword evidence="1" id="KW-0175">Coiled coil</keyword>
<gene>
    <name evidence="3" type="ORF">ACFSC9_00520</name>
</gene>
<dbReference type="Proteomes" id="UP001597233">
    <property type="component" value="Unassembled WGS sequence"/>
</dbReference>
<accession>A0ABW4RCN3</accession>
<proteinExistence type="predicted"/>
<protein>
    <submittedName>
        <fullName evidence="3">Uncharacterized protein</fullName>
    </submittedName>
</protein>
<sequence>MRVLLLEDHEYPVNQVAGRVGAFARRVGSNILRYPSGTMVEVGADRRMIIGGQATEHRLMDKSGAWIELITRDEADRENESLHIDLSNSFDYCKGLEDRARDAENEARECRAELIQLYTDLLDTQVNIKRMANRITDMGVIRSDRMEAPTCAEASAQAQQEDCEGTGAYHG</sequence>